<dbReference type="PANTHER" id="PTHR10027">
    <property type="entry name" value="CALCIUM-ACTIVATED POTASSIUM CHANNEL ALPHA CHAIN"/>
    <property type="match status" value="1"/>
</dbReference>
<evidence type="ECO:0000256" key="7">
    <source>
        <dbReference type="ARBA" id="ARBA00022989"/>
    </source>
</evidence>
<evidence type="ECO:0000256" key="9">
    <source>
        <dbReference type="ARBA" id="ARBA00023136"/>
    </source>
</evidence>
<accession>A0ABQ9I3B8</accession>
<gene>
    <name evidence="12" type="ORF">PR048_010486</name>
</gene>
<name>A0ABQ9I3B8_9NEOP</name>
<evidence type="ECO:0000256" key="3">
    <source>
        <dbReference type="ARBA" id="ARBA00022538"/>
    </source>
</evidence>
<evidence type="ECO:0000256" key="5">
    <source>
        <dbReference type="ARBA" id="ARBA00022826"/>
    </source>
</evidence>
<keyword evidence="9" id="KW-0472">Membrane</keyword>
<evidence type="ECO:0000313" key="12">
    <source>
        <dbReference type="EMBL" id="KAJ8890977.1"/>
    </source>
</evidence>
<keyword evidence="7" id="KW-1133">Transmembrane helix</keyword>
<keyword evidence="3" id="KW-0633">Potassium transport</keyword>
<evidence type="ECO:0000256" key="1">
    <source>
        <dbReference type="ARBA" id="ARBA00004141"/>
    </source>
</evidence>
<keyword evidence="10" id="KW-0407">Ion channel</keyword>
<evidence type="ECO:0000256" key="6">
    <source>
        <dbReference type="ARBA" id="ARBA00022958"/>
    </source>
</evidence>
<keyword evidence="8" id="KW-0406">Ion transport</keyword>
<dbReference type="Proteomes" id="UP001159363">
    <property type="component" value="Chromosome 3"/>
</dbReference>
<protein>
    <submittedName>
        <fullName evidence="12">Uncharacterized protein</fullName>
    </submittedName>
</protein>
<evidence type="ECO:0000256" key="4">
    <source>
        <dbReference type="ARBA" id="ARBA00022692"/>
    </source>
</evidence>
<feature type="region of interest" description="Disordered" evidence="11">
    <location>
        <begin position="192"/>
        <end position="218"/>
    </location>
</feature>
<dbReference type="PANTHER" id="PTHR10027:SF10">
    <property type="entry name" value="SLOWPOKE 2, ISOFORM D"/>
    <property type="match status" value="1"/>
</dbReference>
<evidence type="ECO:0000256" key="11">
    <source>
        <dbReference type="SAM" id="MobiDB-lite"/>
    </source>
</evidence>
<keyword evidence="2" id="KW-0813">Transport</keyword>
<keyword evidence="13" id="KW-1185">Reference proteome</keyword>
<evidence type="ECO:0000256" key="8">
    <source>
        <dbReference type="ARBA" id="ARBA00023065"/>
    </source>
</evidence>
<keyword evidence="5" id="KW-0631">Potassium channel</keyword>
<reference evidence="12 13" key="1">
    <citation type="submission" date="2023-02" db="EMBL/GenBank/DDBJ databases">
        <title>LHISI_Scaffold_Assembly.</title>
        <authorList>
            <person name="Stuart O.P."/>
            <person name="Cleave R."/>
            <person name="Magrath M.J.L."/>
            <person name="Mikheyev A.S."/>
        </authorList>
    </citation>
    <scope>NUCLEOTIDE SEQUENCE [LARGE SCALE GENOMIC DNA]</scope>
    <source>
        <strain evidence="12">Daus_M_001</strain>
        <tissue evidence="12">Leg muscle</tissue>
    </source>
</reference>
<proteinExistence type="predicted"/>
<evidence type="ECO:0000256" key="2">
    <source>
        <dbReference type="ARBA" id="ARBA00022448"/>
    </source>
</evidence>
<comment type="caution">
    <text evidence="12">The sequence shown here is derived from an EMBL/GenBank/DDBJ whole genome shotgun (WGS) entry which is preliminary data.</text>
</comment>
<keyword evidence="6" id="KW-0630">Potassium</keyword>
<organism evidence="12 13">
    <name type="scientific">Dryococelus australis</name>
    <dbReference type="NCBI Taxonomy" id="614101"/>
    <lineage>
        <taxon>Eukaryota</taxon>
        <taxon>Metazoa</taxon>
        <taxon>Ecdysozoa</taxon>
        <taxon>Arthropoda</taxon>
        <taxon>Hexapoda</taxon>
        <taxon>Insecta</taxon>
        <taxon>Pterygota</taxon>
        <taxon>Neoptera</taxon>
        <taxon>Polyneoptera</taxon>
        <taxon>Phasmatodea</taxon>
        <taxon>Verophasmatodea</taxon>
        <taxon>Anareolatae</taxon>
        <taxon>Phasmatidae</taxon>
        <taxon>Eurycanthinae</taxon>
        <taxon>Dryococelus</taxon>
    </lineage>
</organism>
<evidence type="ECO:0000313" key="13">
    <source>
        <dbReference type="Proteomes" id="UP001159363"/>
    </source>
</evidence>
<keyword evidence="4" id="KW-0812">Transmembrane</keyword>
<comment type="subcellular location">
    <subcellularLocation>
        <location evidence="1">Membrane</location>
        <topology evidence="1">Multi-pass membrane protein</topology>
    </subcellularLocation>
</comment>
<evidence type="ECO:0000256" key="10">
    <source>
        <dbReference type="ARBA" id="ARBA00023303"/>
    </source>
</evidence>
<dbReference type="InterPro" id="IPR047871">
    <property type="entry name" value="K_chnl_Slo-like"/>
</dbReference>
<sequence length="359" mass="39449">MAITAGDRGLELTLDELIPHSGHDSGGGAADCPEALFWRSFYTNLSSVMALRRMKIAKDDMWIRTYGRLYQKLCSTTCEIPIGIYRTQDTSLADSSHVSSSPHPRARWTECMRVQSQETELAESLSLRKTCRSSWVSGVSAPTFSDVPTPNCTSTRQGLGCDCISQEGQGRGQMHSKKVEVQCRRALERALKADTSNKDTNYNPEGDHPAQSEPTPPVAILTTPKVDPPEEKSNMHAIKEASGTSDYLPKVGKKMSLGEIEEFHGEEGDFECHVEHLVHYFKANKLHVRGSGIFSLSLFHPVLFKLDEETDTELGVGVTYKPKSQISNCLGCVQTKPSMEHVLGAGGVLVVEVETGYSV</sequence>
<dbReference type="EMBL" id="JARBHB010000003">
    <property type="protein sequence ID" value="KAJ8890977.1"/>
    <property type="molecule type" value="Genomic_DNA"/>
</dbReference>